<reference evidence="2" key="1">
    <citation type="submission" date="2018-05" db="EMBL/GenBank/DDBJ databases">
        <authorList>
            <person name="Lanie J.A."/>
            <person name="Ng W.-L."/>
            <person name="Kazmierczak K.M."/>
            <person name="Andrzejewski T.M."/>
            <person name="Davidsen T.M."/>
            <person name="Wayne K.J."/>
            <person name="Tettelin H."/>
            <person name="Glass J.I."/>
            <person name="Rusch D."/>
            <person name="Podicherti R."/>
            <person name="Tsui H.-C.T."/>
            <person name="Winkler M.E."/>
        </authorList>
    </citation>
    <scope>NUCLEOTIDE SEQUENCE</scope>
</reference>
<accession>A0A382D8G7</accession>
<dbReference type="SUPFAM" id="SSF47616">
    <property type="entry name" value="GST C-terminal domain-like"/>
    <property type="match status" value="1"/>
</dbReference>
<dbReference type="CDD" id="cd03057">
    <property type="entry name" value="GST_N_Beta"/>
    <property type="match status" value="1"/>
</dbReference>
<dbReference type="Pfam" id="PF02798">
    <property type="entry name" value="GST_N"/>
    <property type="match status" value="1"/>
</dbReference>
<dbReference type="PANTHER" id="PTHR44051:SF8">
    <property type="entry name" value="GLUTATHIONE S-TRANSFERASE GSTA"/>
    <property type="match status" value="1"/>
</dbReference>
<gene>
    <name evidence="2" type="ORF">METZ01_LOCUS186757</name>
</gene>
<organism evidence="2">
    <name type="scientific">marine metagenome</name>
    <dbReference type="NCBI Taxonomy" id="408172"/>
    <lineage>
        <taxon>unclassified sequences</taxon>
        <taxon>metagenomes</taxon>
        <taxon>ecological metagenomes</taxon>
    </lineage>
</organism>
<dbReference type="EMBL" id="UINC01037828">
    <property type="protein sequence ID" value="SVB33903.1"/>
    <property type="molecule type" value="Genomic_DNA"/>
</dbReference>
<name>A0A382D8G7_9ZZZZ</name>
<dbReference type="Gene3D" id="1.20.1050.10">
    <property type="match status" value="1"/>
</dbReference>
<sequence>MYTLYCLDGTRATAAQMTLAEAGLSFERKTVDITAGAHRSAEFLAINPRGTIPALADKAGTLVCETIAIMLYLADRHGLDELAPLPNDPQRAALLDWLVYHAVEVQEPVKRSYYPHRYALRADDVDAVRRNANQVFTQRWQLVETHLRDNGPYHLGGRFSLADIYLLVTSTYSRDLASGNFPAIERCVQHTAERP</sequence>
<evidence type="ECO:0000313" key="2">
    <source>
        <dbReference type="EMBL" id="SVB33903.1"/>
    </source>
</evidence>
<dbReference type="SFLD" id="SFLDS00019">
    <property type="entry name" value="Glutathione_Transferase_(cytos"/>
    <property type="match status" value="1"/>
</dbReference>
<protein>
    <recommendedName>
        <fullName evidence="1">GST N-terminal domain-containing protein</fullName>
    </recommendedName>
</protein>
<dbReference type="PANTHER" id="PTHR44051">
    <property type="entry name" value="GLUTATHIONE S-TRANSFERASE-RELATED"/>
    <property type="match status" value="1"/>
</dbReference>
<feature type="domain" description="GST N-terminal" evidence="1">
    <location>
        <begin position="1"/>
        <end position="81"/>
    </location>
</feature>
<dbReference type="InterPro" id="IPR040079">
    <property type="entry name" value="Glutathione_S-Trfase"/>
</dbReference>
<feature type="non-terminal residue" evidence="2">
    <location>
        <position position="195"/>
    </location>
</feature>
<dbReference type="InterPro" id="IPR036249">
    <property type="entry name" value="Thioredoxin-like_sf"/>
</dbReference>
<dbReference type="SUPFAM" id="SSF52833">
    <property type="entry name" value="Thioredoxin-like"/>
    <property type="match status" value="1"/>
</dbReference>
<evidence type="ECO:0000259" key="1">
    <source>
        <dbReference type="PROSITE" id="PS50404"/>
    </source>
</evidence>
<dbReference type="Gene3D" id="3.40.30.10">
    <property type="entry name" value="Glutaredoxin"/>
    <property type="match status" value="1"/>
</dbReference>
<dbReference type="SFLD" id="SFLDG00358">
    <property type="entry name" value="Main_(cytGST)"/>
    <property type="match status" value="1"/>
</dbReference>
<proteinExistence type="predicted"/>
<dbReference type="AlphaFoldDB" id="A0A382D8G7"/>
<dbReference type="InterPro" id="IPR004045">
    <property type="entry name" value="Glutathione_S-Trfase_N"/>
</dbReference>
<dbReference type="InterPro" id="IPR036282">
    <property type="entry name" value="Glutathione-S-Trfase_C_sf"/>
</dbReference>
<dbReference type="PROSITE" id="PS50404">
    <property type="entry name" value="GST_NTER"/>
    <property type="match status" value="1"/>
</dbReference>